<feature type="domain" description="HTH marR-type" evidence="6">
    <location>
        <begin position="10"/>
        <end position="144"/>
    </location>
</feature>
<keyword evidence="3" id="KW-0805">Transcription regulation</keyword>
<dbReference type="InterPro" id="IPR055166">
    <property type="entry name" value="Transc_reg_Sar_Rot_HTH"/>
</dbReference>
<name>A0A8D5UE31_9BACL</name>
<keyword evidence="2" id="KW-0963">Cytoplasm</keyword>
<dbReference type="InterPro" id="IPR000835">
    <property type="entry name" value="HTH_MarR-typ"/>
</dbReference>
<gene>
    <name evidence="7" type="ORF">JIR001_13650</name>
</gene>
<dbReference type="PRINTS" id="PR00598">
    <property type="entry name" value="HTHMARR"/>
</dbReference>
<dbReference type="GO" id="GO:0005737">
    <property type="term" value="C:cytoplasm"/>
    <property type="evidence" value="ECO:0007669"/>
    <property type="project" value="UniProtKB-SubCell"/>
</dbReference>
<dbReference type="Pfam" id="PF22381">
    <property type="entry name" value="Staph_reg_Sar_Rot"/>
    <property type="match status" value="1"/>
</dbReference>
<dbReference type="InterPro" id="IPR036390">
    <property type="entry name" value="WH_DNA-bd_sf"/>
</dbReference>
<organism evidence="7 8">
    <name type="scientific">Polycladomyces abyssicola</name>
    <dbReference type="NCBI Taxonomy" id="1125966"/>
    <lineage>
        <taxon>Bacteria</taxon>
        <taxon>Bacillati</taxon>
        <taxon>Bacillota</taxon>
        <taxon>Bacilli</taxon>
        <taxon>Bacillales</taxon>
        <taxon>Thermoactinomycetaceae</taxon>
        <taxon>Polycladomyces</taxon>
    </lineage>
</organism>
<proteinExistence type="predicted"/>
<keyword evidence="5" id="KW-0804">Transcription</keyword>
<dbReference type="Gene3D" id="1.10.10.10">
    <property type="entry name" value="Winged helix-like DNA-binding domain superfamily/Winged helix DNA-binding domain"/>
    <property type="match status" value="1"/>
</dbReference>
<comment type="subcellular location">
    <subcellularLocation>
        <location evidence="1">Cytoplasm</location>
    </subcellularLocation>
</comment>
<evidence type="ECO:0000256" key="4">
    <source>
        <dbReference type="ARBA" id="ARBA00023125"/>
    </source>
</evidence>
<dbReference type="GO" id="GO:0003677">
    <property type="term" value="F:DNA binding"/>
    <property type="evidence" value="ECO:0007669"/>
    <property type="project" value="UniProtKB-KW"/>
</dbReference>
<dbReference type="SUPFAM" id="SSF46785">
    <property type="entry name" value="Winged helix' DNA-binding domain"/>
    <property type="match status" value="1"/>
</dbReference>
<dbReference type="FunFam" id="1.10.10.10:FF:000163">
    <property type="entry name" value="MarR family transcriptional regulator"/>
    <property type="match status" value="1"/>
</dbReference>
<dbReference type="PROSITE" id="PS50995">
    <property type="entry name" value="HTH_MARR_2"/>
    <property type="match status" value="1"/>
</dbReference>
<dbReference type="AlphaFoldDB" id="A0A8D5UE31"/>
<evidence type="ECO:0000256" key="5">
    <source>
        <dbReference type="ARBA" id="ARBA00023163"/>
    </source>
</evidence>
<dbReference type="Proteomes" id="UP000677436">
    <property type="component" value="Chromosome"/>
</dbReference>
<evidence type="ECO:0000313" key="7">
    <source>
        <dbReference type="EMBL" id="BCU81582.1"/>
    </source>
</evidence>
<evidence type="ECO:0000256" key="2">
    <source>
        <dbReference type="ARBA" id="ARBA00022490"/>
    </source>
</evidence>
<dbReference type="KEGG" id="pabs:JIR001_13650"/>
<evidence type="ECO:0000256" key="1">
    <source>
        <dbReference type="ARBA" id="ARBA00004496"/>
    </source>
</evidence>
<dbReference type="EMBL" id="AP024601">
    <property type="protein sequence ID" value="BCU81582.1"/>
    <property type="molecule type" value="Genomic_DNA"/>
</dbReference>
<protein>
    <submittedName>
        <fullName evidence="7">MarR family transcriptional regulator</fullName>
    </submittedName>
</protein>
<evidence type="ECO:0000256" key="3">
    <source>
        <dbReference type="ARBA" id="ARBA00023015"/>
    </source>
</evidence>
<dbReference type="PANTHER" id="PTHR33164">
    <property type="entry name" value="TRANSCRIPTIONAL REGULATOR, MARR FAMILY"/>
    <property type="match status" value="1"/>
</dbReference>
<keyword evidence="4" id="KW-0238">DNA-binding</keyword>
<accession>A0A8D5UE31</accession>
<reference evidence="7" key="2">
    <citation type="journal article" date="2021" name="Microbiol. Resour. Announc.">
        <title>Complete Genome Sequence of Polycladomyces abyssicola JIR-001T, Isolated from Hemipelagic Sediment in Deep Seawater.</title>
        <authorList>
            <person name="Tsubouchi T."/>
            <person name="Kaneko Y."/>
        </authorList>
    </citation>
    <scope>NUCLEOTIDE SEQUENCE</scope>
    <source>
        <strain evidence="7">JIR-001</strain>
    </source>
</reference>
<dbReference type="SMART" id="SM00347">
    <property type="entry name" value="HTH_MARR"/>
    <property type="match status" value="1"/>
</dbReference>
<sequence length="150" mass="17808">MEDPQILKLDNQLCFTIYACSREISRIYRPLLDKLGITYPQYLTLLVLWEHREMTVKELGERLYLDSGTLTPMLKRMEAAGLIRRQRSADDERKVIIRLTERGDMLKEEAYCIPRVLLEQSGISEEEFRELLSRFKSLLQRIHQLNHPEE</sequence>
<keyword evidence="8" id="KW-1185">Reference proteome</keyword>
<dbReference type="InterPro" id="IPR039422">
    <property type="entry name" value="MarR/SlyA-like"/>
</dbReference>
<dbReference type="PANTHER" id="PTHR33164:SF5">
    <property type="entry name" value="ORGANIC HYDROPEROXIDE RESISTANCE TRANSCRIPTIONAL REGULATOR"/>
    <property type="match status" value="1"/>
</dbReference>
<dbReference type="GO" id="GO:0003700">
    <property type="term" value="F:DNA-binding transcription factor activity"/>
    <property type="evidence" value="ECO:0007669"/>
    <property type="project" value="InterPro"/>
</dbReference>
<dbReference type="GO" id="GO:0006950">
    <property type="term" value="P:response to stress"/>
    <property type="evidence" value="ECO:0007669"/>
    <property type="project" value="TreeGrafter"/>
</dbReference>
<reference evidence="7" key="1">
    <citation type="journal article" date="2013" name="Int. J. Syst. Evol. Microbiol.">
        <title>Polycladomyces abyssicola gen. nov., sp. nov., a thermophilic filamentous bacterium isolated from hemipelagic sediment.</title>
        <authorList>
            <person name="Tsubouchi T."/>
            <person name="Shimane Y."/>
            <person name="Mori K."/>
            <person name="Usui K."/>
            <person name="Hiraki T."/>
            <person name="Tame A."/>
            <person name="Uematsu K."/>
            <person name="Maruyama T."/>
            <person name="Hatada Y."/>
        </authorList>
    </citation>
    <scope>NUCLEOTIDE SEQUENCE</scope>
    <source>
        <strain evidence="7">JIR-001</strain>
    </source>
</reference>
<evidence type="ECO:0000313" key="8">
    <source>
        <dbReference type="Proteomes" id="UP000677436"/>
    </source>
</evidence>
<dbReference type="InterPro" id="IPR036388">
    <property type="entry name" value="WH-like_DNA-bd_sf"/>
</dbReference>
<evidence type="ECO:0000259" key="6">
    <source>
        <dbReference type="PROSITE" id="PS50995"/>
    </source>
</evidence>
<dbReference type="RefSeq" id="WP_212774790.1">
    <property type="nucleotide sequence ID" value="NZ_AP024601.1"/>
</dbReference>